<evidence type="ECO:0000313" key="8">
    <source>
        <dbReference type="Proteomes" id="UP000183046"/>
    </source>
</evidence>
<feature type="domain" description="Bacterial type II secretion system protein E" evidence="6">
    <location>
        <begin position="383"/>
        <end position="397"/>
    </location>
</feature>
<comment type="caution">
    <text evidence="7">The sequence shown here is derived from an EMBL/GenBank/DDBJ whole genome shotgun (WGS) entry which is preliminary data.</text>
</comment>
<dbReference type="Pfam" id="PF05157">
    <property type="entry name" value="MshEN"/>
    <property type="match status" value="1"/>
</dbReference>
<dbReference type="FunFam" id="3.30.450.90:FF:000001">
    <property type="entry name" value="Type II secretion system ATPase GspE"/>
    <property type="match status" value="1"/>
</dbReference>
<dbReference type="FunFam" id="3.40.50.300:FF:000398">
    <property type="entry name" value="Type IV pilus assembly ATPase PilB"/>
    <property type="match status" value="1"/>
</dbReference>
<evidence type="ECO:0000256" key="1">
    <source>
        <dbReference type="ARBA" id="ARBA00004496"/>
    </source>
</evidence>
<dbReference type="Gene3D" id="3.30.450.90">
    <property type="match status" value="1"/>
</dbReference>
<dbReference type="GO" id="GO:0005737">
    <property type="term" value="C:cytoplasm"/>
    <property type="evidence" value="ECO:0007669"/>
    <property type="project" value="UniProtKB-SubCell"/>
</dbReference>
<accession>A0A1G5NC12</accession>
<keyword evidence="4" id="KW-0547">Nucleotide-binding</keyword>
<dbReference type="InterPro" id="IPR001482">
    <property type="entry name" value="T2SS/T4SS_dom"/>
</dbReference>
<evidence type="ECO:0000259" key="6">
    <source>
        <dbReference type="PROSITE" id="PS00662"/>
    </source>
</evidence>
<dbReference type="OrthoDB" id="9804785at2"/>
<dbReference type="SUPFAM" id="SSF160246">
    <property type="entry name" value="EspE N-terminal domain-like"/>
    <property type="match status" value="1"/>
</dbReference>
<organism evidence="7 8">
    <name type="scientific">Pseudomonas oryzihabitans</name>
    <dbReference type="NCBI Taxonomy" id="47885"/>
    <lineage>
        <taxon>Bacteria</taxon>
        <taxon>Pseudomonadati</taxon>
        <taxon>Pseudomonadota</taxon>
        <taxon>Gammaproteobacteria</taxon>
        <taxon>Pseudomonadales</taxon>
        <taxon>Pseudomonadaceae</taxon>
        <taxon>Pseudomonas</taxon>
    </lineage>
</organism>
<evidence type="ECO:0000256" key="3">
    <source>
        <dbReference type="ARBA" id="ARBA00022490"/>
    </source>
</evidence>
<sequence length="564" mass="62457">MNEMVMLSGLARQLVDSQLLAEAAAQQAVVKAKQAKVPLVTYLVQQRLVQSRPLAELAAQEFGVPFLDLAAIDKEQLPKDIVNEKLMQQHHFLPLSKRGNKLFIALSDPTNQQAINDVSFGSKLAVEVVLVEDDKLHQAIERYLDTGTGGLELSDLDLDLEAEGGERAQEAVAGTDADDAPVVKFVNKMLLDAIKKGSSDLHFEPYEKMYRVRFRTDGVLHEAARPPVQLVSRISARLKVMSNMDISERRKPQDGRVKLKVSKTKSIDFRVNTLPTLWGEKIVMRILDSSSAQMGIDALGYEDVQKELYLQALKQPQGMILVTGPTGSGKTVSLYTGLNILNTEDINISTAEDPVEINLEGINQVNVNPRQGLDFSQALRAFLRQDPDVIMVGEIRDLETAEIAIKAAQTGHMVMSTLHTNSAAETLTRLRNMGVPAFNLATSVNLIIAQRLARKLCSKCKRVHEVPREALLAEGFREEEIGSFTLYQPIGCEDCNAGYRGRVGIYEVVKITPALQQMIMEEGNSIEIAARMRKEGFNDLRRSGLVKAMQGITSLEEINRVTKD</sequence>
<dbReference type="RefSeq" id="WP_074583953.1">
    <property type="nucleotide sequence ID" value="NZ_FMWB01000005.1"/>
</dbReference>
<keyword evidence="3" id="KW-0963">Cytoplasm</keyword>
<dbReference type="Gene3D" id="3.40.50.300">
    <property type="entry name" value="P-loop containing nucleotide triphosphate hydrolases"/>
    <property type="match status" value="1"/>
</dbReference>
<dbReference type="EMBL" id="FMWB01000005">
    <property type="protein sequence ID" value="SCZ34955.1"/>
    <property type="molecule type" value="Genomic_DNA"/>
</dbReference>
<evidence type="ECO:0000256" key="4">
    <source>
        <dbReference type="ARBA" id="ARBA00022741"/>
    </source>
</evidence>
<dbReference type="InterPro" id="IPR027417">
    <property type="entry name" value="P-loop_NTPase"/>
</dbReference>
<keyword evidence="5" id="KW-0067">ATP-binding</keyword>
<dbReference type="STRING" id="237610.BJP27_09525"/>
<dbReference type="GO" id="GO:0005524">
    <property type="term" value="F:ATP binding"/>
    <property type="evidence" value="ECO:0007669"/>
    <property type="project" value="UniProtKB-KW"/>
</dbReference>
<comment type="subcellular location">
    <subcellularLocation>
        <location evidence="1">Cytoplasm</location>
    </subcellularLocation>
</comment>
<dbReference type="GO" id="GO:0009297">
    <property type="term" value="P:pilus assembly"/>
    <property type="evidence" value="ECO:0007669"/>
    <property type="project" value="InterPro"/>
</dbReference>
<dbReference type="eggNOG" id="COG2804">
    <property type="taxonomic scope" value="Bacteria"/>
</dbReference>
<dbReference type="Pfam" id="PF00437">
    <property type="entry name" value="T2SSE"/>
    <property type="match status" value="1"/>
</dbReference>
<dbReference type="InterPro" id="IPR013374">
    <property type="entry name" value="ATPase_typ4_pilus-assembl_PilB"/>
</dbReference>
<dbReference type="InterPro" id="IPR037257">
    <property type="entry name" value="T2SS_E_N_sf"/>
</dbReference>
<proteinExistence type="inferred from homology"/>
<dbReference type="CDD" id="cd01129">
    <property type="entry name" value="PulE-GspE-like"/>
    <property type="match status" value="1"/>
</dbReference>
<name>A0A1G5NC12_9PSED</name>
<dbReference type="PANTHER" id="PTHR30258">
    <property type="entry name" value="TYPE II SECRETION SYSTEM PROTEIN GSPE-RELATED"/>
    <property type="match status" value="1"/>
</dbReference>
<evidence type="ECO:0000256" key="2">
    <source>
        <dbReference type="ARBA" id="ARBA00006611"/>
    </source>
</evidence>
<gene>
    <name evidence="7" type="ORF">SAMN05216279_105168</name>
</gene>
<dbReference type="InterPro" id="IPR007831">
    <property type="entry name" value="T2SS_GspE_N"/>
</dbReference>
<evidence type="ECO:0000313" key="7">
    <source>
        <dbReference type="EMBL" id="SCZ34955.1"/>
    </source>
</evidence>
<dbReference type="NCBIfam" id="TIGR02538">
    <property type="entry name" value="type_IV_pilB"/>
    <property type="match status" value="1"/>
</dbReference>
<dbReference type="PANTHER" id="PTHR30258:SF1">
    <property type="entry name" value="PROTEIN TRANSPORT PROTEIN HOFB HOMOLOG"/>
    <property type="match status" value="1"/>
</dbReference>
<protein>
    <submittedName>
        <fullName evidence="7">Type IV pilus assembly protein PilB</fullName>
    </submittedName>
</protein>
<evidence type="ECO:0000256" key="5">
    <source>
        <dbReference type="ARBA" id="ARBA00022840"/>
    </source>
</evidence>
<reference evidence="8" key="1">
    <citation type="submission" date="2016-10" db="EMBL/GenBank/DDBJ databases">
        <authorList>
            <person name="de Groot N.N."/>
        </authorList>
    </citation>
    <scope>NUCLEOTIDE SEQUENCE [LARGE SCALE GENOMIC DNA]</scope>
    <source>
        <strain evidence="8">DSM 15758</strain>
    </source>
</reference>
<dbReference type="SUPFAM" id="SSF52540">
    <property type="entry name" value="P-loop containing nucleoside triphosphate hydrolases"/>
    <property type="match status" value="1"/>
</dbReference>
<dbReference type="GO" id="GO:0016887">
    <property type="term" value="F:ATP hydrolysis activity"/>
    <property type="evidence" value="ECO:0007669"/>
    <property type="project" value="InterPro"/>
</dbReference>
<comment type="similarity">
    <text evidence="2">Belongs to the GSP E family.</text>
</comment>
<dbReference type="PROSITE" id="PS00662">
    <property type="entry name" value="T2SP_E"/>
    <property type="match status" value="1"/>
</dbReference>
<dbReference type="Proteomes" id="UP000183046">
    <property type="component" value="Unassembled WGS sequence"/>
</dbReference>
<dbReference type="Gene3D" id="3.30.300.160">
    <property type="entry name" value="Type II secretion system, protein E, N-terminal domain"/>
    <property type="match status" value="1"/>
</dbReference>
<dbReference type="AlphaFoldDB" id="A0A1G5NC12"/>
<dbReference type="GO" id="GO:0005886">
    <property type="term" value="C:plasma membrane"/>
    <property type="evidence" value="ECO:0007669"/>
    <property type="project" value="TreeGrafter"/>
</dbReference>